<dbReference type="Proteomes" id="UP000824533">
    <property type="component" value="Linkage Group LG10"/>
</dbReference>
<keyword evidence="2" id="KW-1185">Reference proteome</keyword>
<gene>
    <name evidence="1" type="ORF">K1T71_005854</name>
</gene>
<evidence type="ECO:0000313" key="2">
    <source>
        <dbReference type="Proteomes" id="UP000824533"/>
    </source>
</evidence>
<evidence type="ECO:0000313" key="1">
    <source>
        <dbReference type="EMBL" id="KAJ0178031.1"/>
    </source>
</evidence>
<sequence>MFLLYLLPLAFYCVKCINVELTGDVAFELKISDLDNSSSNEYQNRARGNENKPEDELSLKLKKTWPKRDKMTAAPLVECLYQYPKKKQVNAMLSNMMNELTKVFVRAQEFIGSDPLSRRKHETRFTVVNTTNTEFFESIYNNMTNEFRQFYNDTALRVDRSGLDPCQHQEEIKQMWNDLLKKSLAGLRRASEKCVEEFVKVQNSDTRTMNKLTQFLTRELGKIKSNQLDVLCDNFQLCYNDLL</sequence>
<proteinExistence type="predicted"/>
<dbReference type="EMBL" id="CM034396">
    <property type="protein sequence ID" value="KAJ0178031.1"/>
    <property type="molecule type" value="Genomic_DNA"/>
</dbReference>
<protein>
    <submittedName>
        <fullName evidence="1">Uncharacterized protein</fullName>
    </submittedName>
</protein>
<organism evidence="1 2">
    <name type="scientific">Dendrolimus kikuchii</name>
    <dbReference type="NCBI Taxonomy" id="765133"/>
    <lineage>
        <taxon>Eukaryota</taxon>
        <taxon>Metazoa</taxon>
        <taxon>Ecdysozoa</taxon>
        <taxon>Arthropoda</taxon>
        <taxon>Hexapoda</taxon>
        <taxon>Insecta</taxon>
        <taxon>Pterygota</taxon>
        <taxon>Neoptera</taxon>
        <taxon>Endopterygota</taxon>
        <taxon>Lepidoptera</taxon>
        <taxon>Glossata</taxon>
        <taxon>Ditrysia</taxon>
        <taxon>Bombycoidea</taxon>
        <taxon>Lasiocampidae</taxon>
        <taxon>Dendrolimus</taxon>
    </lineage>
</organism>
<reference evidence="1 2" key="1">
    <citation type="journal article" date="2021" name="Front. Genet.">
        <title>Chromosome-Level Genome Assembly Reveals Significant Gene Expansion in the Toll and IMD Signaling Pathways of Dendrolimus kikuchii.</title>
        <authorList>
            <person name="Zhou J."/>
            <person name="Wu P."/>
            <person name="Xiong Z."/>
            <person name="Liu N."/>
            <person name="Zhao N."/>
            <person name="Ji M."/>
            <person name="Qiu Y."/>
            <person name="Yang B."/>
        </authorList>
    </citation>
    <scope>NUCLEOTIDE SEQUENCE [LARGE SCALE GENOMIC DNA]</scope>
    <source>
        <strain evidence="1">Ann1</strain>
    </source>
</reference>
<comment type="caution">
    <text evidence="1">The sequence shown here is derived from an EMBL/GenBank/DDBJ whole genome shotgun (WGS) entry which is preliminary data.</text>
</comment>
<accession>A0ACC1D2G1</accession>
<name>A0ACC1D2G1_9NEOP</name>